<evidence type="ECO:0000256" key="1">
    <source>
        <dbReference type="ARBA" id="ARBA00022574"/>
    </source>
</evidence>
<dbReference type="InterPro" id="IPR036322">
    <property type="entry name" value="WD40_repeat_dom_sf"/>
</dbReference>
<dbReference type="Gene3D" id="2.130.10.10">
    <property type="entry name" value="YVTN repeat-like/Quinoprotein amine dehydrogenase"/>
    <property type="match status" value="3"/>
</dbReference>
<dbReference type="InParanoid" id="D8TIJ7"/>
<feature type="compositionally biased region" description="Low complexity" evidence="4">
    <location>
        <begin position="726"/>
        <end position="744"/>
    </location>
</feature>
<gene>
    <name evidence="5" type="ORF">VOLCADRAFT_115828</name>
</gene>
<dbReference type="SUPFAM" id="SSF50978">
    <property type="entry name" value="WD40 repeat-like"/>
    <property type="match status" value="1"/>
</dbReference>
<evidence type="ECO:0000256" key="3">
    <source>
        <dbReference type="PROSITE-ProRule" id="PRU00221"/>
    </source>
</evidence>
<evidence type="ECO:0000256" key="2">
    <source>
        <dbReference type="ARBA" id="ARBA00022737"/>
    </source>
</evidence>
<dbReference type="PANTHER" id="PTHR44464:SF1">
    <property type="entry name" value="WD REPEAT-CONTAINING PROTEIN 17"/>
    <property type="match status" value="1"/>
</dbReference>
<dbReference type="GeneID" id="9625473"/>
<dbReference type="PROSITE" id="PS00678">
    <property type="entry name" value="WD_REPEATS_1"/>
    <property type="match status" value="3"/>
</dbReference>
<dbReference type="CDD" id="cd00200">
    <property type="entry name" value="WD40"/>
    <property type="match status" value="1"/>
</dbReference>
<dbReference type="PROSITE" id="PS50294">
    <property type="entry name" value="WD_REPEATS_REGION"/>
    <property type="match status" value="3"/>
</dbReference>
<sequence>MPHVCIPSGCQQWVSKTIAVGIDKFAYMSSLAIYVYSSITYLPLAILAKHEERLAALALSPFDSNLLACAIGNQEVRIYDVDTELPVCRAKYTVPKGKVSVMEWHQMHRGVLLLAIGPALLRTISLSDAAATSAAGLAGIGPASAVCWEPLSGNGLLLIVGRSGSMALYDTTAGEVVLSYSKQPATATRFAQFLPSQPGNFLLSSSRSGALQLWNVSRPQPLRPLQMGGTLVQGFALMRTTAGGGRGEAAAAARSPQRTAVLVSFSDGAVLWRQEGGHTETVFDCRFCPTDPNLLATASFDSTVRVWDVRSSRCVKHLLGAEGILYSVSWSADGRHIAASNDSGAIFLYDYGRGSLAKTLRQHTKQSLKVAFHPHKPSLLASASTDGTVLVYNIDGETLLVGTSGGGELLLWDVSRPHHDCLVRTLVGHNGRSFNVEFSPLLRNYLLSSSNDRTSRVWDVSSGECLAVLSGHTAVVRAVAWHPEVAHICFTGSWDASVRVWDIRTGHCLYVANDHHADVYGIACHPRRPFFLATCSRDNTVRLWSTLGLTSHLLPQALIRGLPALRAQPSPSRSSSSSSLESEAAVLPLSSPTTAILMSGSGSLELSERLAAPSCSPLEQFAAVTEFFMPPGVYARLGSGAARRDELLREAAQQHLLAGNVEHSCELLAEVGEWDRALALAPAVGLALWQRLLRQRLQAMAEAEAEMQSLRPPMLTPLQLSASASAVLASPSSPRNPPLLSLRPDSPPASTPFGVDAGPVPLLLPPASPPLALTPTHTPAAPSSPRAPTPPTSTRVGLSPTIRQSRGAAAAAAGGGGGGGSGPTRLSFERAVAVRMAQARAFLARGLPLQAACCALTVDDLAGAVGMLLRGGLEDMALALVQGLSRPATAAAAAAAAAAASGGGGGGAPGCGAFGVGLESSRIGSGGGGGGAESAAAAAALLRPRVLAAAAYRREAAGDYLTAAELIKQLASRVFGYLGLREPGQYAAAAEVPGAVAVDAAAGWEGVRRLLLAGQQAAAADRALAGVRRLLEADERVSLLSSEWELAWGAVNSLEASALGGAVWSRVFSHAVYLGALLCLEQGCAAAGLYLVRVLEDWAAKQPSRLAAEVSEALDECLALPAYGSPGEVREALLELLLAPPGSAWLQGVIQSRLASVEARLPSTRGSATTPPPGRSIRSPPHQPRGGGGGGGSAEGPVASSSSFCANRLCGVTSATASAAAAGVSLAALSRGPVVVVAAHVPSRSSSSMVASGGLPTSAVSGTAIRGAAVQLDDGATWLSLSEALAIRRVMSYSPVGSGRLLLVP</sequence>
<dbReference type="STRING" id="3068.D8TIJ7"/>
<evidence type="ECO:0000256" key="4">
    <source>
        <dbReference type="SAM" id="MobiDB-lite"/>
    </source>
</evidence>
<dbReference type="PANTHER" id="PTHR44464">
    <property type="entry name" value="WD REPEAT-CONTAINING PROTEIN 17"/>
    <property type="match status" value="1"/>
</dbReference>
<dbReference type="InterPro" id="IPR020472">
    <property type="entry name" value="WD40_PAC1"/>
</dbReference>
<dbReference type="Pfam" id="PF00400">
    <property type="entry name" value="WD40"/>
    <property type="match status" value="6"/>
</dbReference>
<keyword evidence="1 3" id="KW-0853">WD repeat</keyword>
<feature type="repeat" description="WD" evidence="3">
    <location>
        <begin position="275"/>
        <end position="317"/>
    </location>
</feature>
<organism evidence="6">
    <name type="scientific">Volvox carteri f. nagariensis</name>
    <dbReference type="NCBI Taxonomy" id="3068"/>
    <lineage>
        <taxon>Eukaryota</taxon>
        <taxon>Viridiplantae</taxon>
        <taxon>Chlorophyta</taxon>
        <taxon>core chlorophytes</taxon>
        <taxon>Chlorophyceae</taxon>
        <taxon>CS clade</taxon>
        <taxon>Chlamydomonadales</taxon>
        <taxon>Volvocaceae</taxon>
        <taxon>Volvox</taxon>
    </lineage>
</organism>
<feature type="repeat" description="WD" evidence="3">
    <location>
        <begin position="512"/>
        <end position="545"/>
    </location>
</feature>
<reference evidence="5 6" key="1">
    <citation type="journal article" date="2010" name="Science">
        <title>Genomic analysis of organismal complexity in the multicellular green alga Volvox carteri.</title>
        <authorList>
            <person name="Prochnik S.E."/>
            <person name="Umen J."/>
            <person name="Nedelcu A.M."/>
            <person name="Hallmann A."/>
            <person name="Miller S.M."/>
            <person name="Nishii I."/>
            <person name="Ferris P."/>
            <person name="Kuo A."/>
            <person name="Mitros T."/>
            <person name="Fritz-Laylin L.K."/>
            <person name="Hellsten U."/>
            <person name="Chapman J."/>
            <person name="Simakov O."/>
            <person name="Rensing S.A."/>
            <person name="Terry A."/>
            <person name="Pangilinan J."/>
            <person name="Kapitonov V."/>
            <person name="Jurka J."/>
            <person name="Salamov A."/>
            <person name="Shapiro H."/>
            <person name="Schmutz J."/>
            <person name="Grimwood J."/>
            <person name="Lindquist E."/>
            <person name="Lucas S."/>
            <person name="Grigoriev I.V."/>
            <person name="Schmitt R."/>
            <person name="Kirk D."/>
            <person name="Rokhsar D.S."/>
        </authorList>
    </citation>
    <scope>NUCLEOTIDE SEQUENCE [LARGE SCALE GENOMIC DNA]</scope>
    <source>
        <strain evidence="6">f. Nagariensis / Eve</strain>
    </source>
</reference>
<dbReference type="Proteomes" id="UP000001058">
    <property type="component" value="Unassembled WGS sequence"/>
</dbReference>
<feature type="compositionally biased region" description="Gly residues" evidence="4">
    <location>
        <begin position="813"/>
        <end position="822"/>
    </location>
</feature>
<dbReference type="SMART" id="SM00320">
    <property type="entry name" value="WD40"/>
    <property type="match status" value="8"/>
</dbReference>
<dbReference type="InterPro" id="IPR001680">
    <property type="entry name" value="WD40_rpt"/>
</dbReference>
<feature type="repeat" description="WD" evidence="3">
    <location>
        <begin position="469"/>
        <end position="511"/>
    </location>
</feature>
<feature type="compositionally biased region" description="Gly residues" evidence="4">
    <location>
        <begin position="1185"/>
        <end position="1194"/>
    </location>
</feature>
<dbReference type="OrthoDB" id="7668193at2759"/>
<keyword evidence="2" id="KW-0677">Repeat</keyword>
<dbReference type="EMBL" id="GL378323">
    <property type="protein sequence ID" value="EFJ53255.1"/>
    <property type="molecule type" value="Genomic_DNA"/>
</dbReference>
<dbReference type="RefSeq" id="XP_002946260.1">
    <property type="nucleotide sequence ID" value="XM_002946214.1"/>
</dbReference>
<keyword evidence="6" id="KW-1185">Reference proteome</keyword>
<feature type="region of interest" description="Disordered" evidence="4">
    <location>
        <begin position="726"/>
        <end position="822"/>
    </location>
</feature>
<proteinExistence type="predicted"/>
<dbReference type="KEGG" id="vcn:VOLCADRAFT_115828"/>
<feature type="repeat" description="WD" evidence="3">
    <location>
        <begin position="360"/>
        <end position="395"/>
    </location>
</feature>
<dbReference type="InterPro" id="IPR019775">
    <property type="entry name" value="WD40_repeat_CS"/>
</dbReference>
<dbReference type="InterPro" id="IPR011047">
    <property type="entry name" value="Quinoprotein_ADH-like_sf"/>
</dbReference>
<dbReference type="InterPro" id="IPR015943">
    <property type="entry name" value="WD40/YVTN_repeat-like_dom_sf"/>
</dbReference>
<name>D8TIJ7_VOLCA</name>
<dbReference type="PRINTS" id="PR00320">
    <property type="entry name" value="GPROTEINBRPT"/>
</dbReference>
<feature type="region of interest" description="Disordered" evidence="4">
    <location>
        <begin position="1161"/>
        <end position="1197"/>
    </location>
</feature>
<accession>D8TIJ7</accession>
<evidence type="ECO:0000313" key="5">
    <source>
        <dbReference type="EMBL" id="EFJ53255.1"/>
    </source>
</evidence>
<feature type="compositionally biased region" description="Low complexity" evidence="4">
    <location>
        <begin position="770"/>
        <end position="784"/>
    </location>
</feature>
<dbReference type="SUPFAM" id="SSF50998">
    <property type="entry name" value="Quinoprotein alcohol dehydrogenase-like"/>
    <property type="match status" value="1"/>
</dbReference>
<dbReference type="PROSITE" id="PS50082">
    <property type="entry name" value="WD_REPEATS_2"/>
    <property type="match status" value="5"/>
</dbReference>
<dbReference type="eggNOG" id="KOG0274">
    <property type="taxonomic scope" value="Eukaryota"/>
</dbReference>
<protein>
    <submittedName>
        <fullName evidence="5">Uncharacterized protein</fullName>
    </submittedName>
</protein>
<evidence type="ECO:0000313" key="6">
    <source>
        <dbReference type="Proteomes" id="UP000001058"/>
    </source>
</evidence>
<feature type="repeat" description="WD" evidence="3">
    <location>
        <begin position="426"/>
        <end position="468"/>
    </location>
</feature>